<dbReference type="FunFam" id="3.10.100.10:FF:000015">
    <property type="entry name" value="C-type lectin Cal"/>
    <property type="match status" value="1"/>
</dbReference>
<keyword evidence="8" id="KW-1185">Reference proteome</keyword>
<dbReference type="PANTHER" id="PTHR22803">
    <property type="entry name" value="MANNOSE, PHOSPHOLIPASE, LECTIN RECEPTOR RELATED"/>
    <property type="match status" value="1"/>
</dbReference>
<dbReference type="InterPro" id="IPR018378">
    <property type="entry name" value="C-type_lectin_CS"/>
</dbReference>
<evidence type="ECO:0000259" key="6">
    <source>
        <dbReference type="PROSITE" id="PS50041"/>
    </source>
</evidence>
<dbReference type="AlphaFoldDB" id="M7BRJ1"/>
<evidence type="ECO:0000313" key="8">
    <source>
        <dbReference type="Proteomes" id="UP000031443"/>
    </source>
</evidence>
<comment type="subcellular location">
    <subcellularLocation>
        <location evidence="1">Secreted</location>
    </subcellularLocation>
</comment>
<feature type="chain" id="PRO_5004080200" evidence="5">
    <location>
        <begin position="27"/>
        <end position="169"/>
    </location>
</feature>
<keyword evidence="5" id="KW-0732">Signal</keyword>
<dbReference type="Proteomes" id="UP000031443">
    <property type="component" value="Unassembled WGS sequence"/>
</dbReference>
<organism evidence="7 8">
    <name type="scientific">Chelonia mydas</name>
    <name type="common">Green sea-turtle</name>
    <name type="synonym">Chelonia agassizi</name>
    <dbReference type="NCBI Taxonomy" id="8469"/>
    <lineage>
        <taxon>Eukaryota</taxon>
        <taxon>Metazoa</taxon>
        <taxon>Chordata</taxon>
        <taxon>Craniata</taxon>
        <taxon>Vertebrata</taxon>
        <taxon>Euteleostomi</taxon>
        <taxon>Archelosauria</taxon>
        <taxon>Testudinata</taxon>
        <taxon>Testudines</taxon>
        <taxon>Cryptodira</taxon>
        <taxon>Durocryptodira</taxon>
        <taxon>Americhelydia</taxon>
        <taxon>Chelonioidea</taxon>
        <taxon>Cheloniidae</taxon>
        <taxon>Chelonia</taxon>
    </lineage>
</organism>
<dbReference type="GO" id="GO:0005576">
    <property type="term" value="C:extracellular region"/>
    <property type="evidence" value="ECO:0007669"/>
    <property type="project" value="UniProtKB-SubCell"/>
</dbReference>
<dbReference type="InterPro" id="IPR016186">
    <property type="entry name" value="C-type_lectin-like/link_sf"/>
</dbReference>
<sequence length="169" mass="19367">MGPVAYFSLCLLGCLIFNPSLERIGATACLPEWLVYQGHCYGFFPEKVSWSEAEVQCQYEHKGAHLTSIISEAEGDTLARYITESGSKDHVWIGLHDPRKNRRWRWTDGSPYCYKAWNAGEPNNEYGVEYCVQLLSKRDFKNWNDKDCQTKNGYVCQYELSRGESLACA</sequence>
<evidence type="ECO:0000256" key="1">
    <source>
        <dbReference type="ARBA" id="ARBA00004613"/>
    </source>
</evidence>
<dbReference type="Gene3D" id="3.10.100.10">
    <property type="entry name" value="Mannose-Binding Protein A, subunit A"/>
    <property type="match status" value="1"/>
</dbReference>
<dbReference type="EMBL" id="KB515619">
    <property type="protein sequence ID" value="EMP39814.1"/>
    <property type="molecule type" value="Genomic_DNA"/>
</dbReference>
<dbReference type="eggNOG" id="KOG4297">
    <property type="taxonomic scope" value="Eukaryota"/>
</dbReference>
<dbReference type="PROSITE" id="PS50041">
    <property type="entry name" value="C_TYPE_LECTIN_2"/>
    <property type="match status" value="1"/>
</dbReference>
<dbReference type="PROSITE" id="PS00615">
    <property type="entry name" value="C_TYPE_LECTIN_1"/>
    <property type="match status" value="1"/>
</dbReference>
<protein>
    <submittedName>
        <fullName evidence="7">Lithostathine-1</fullName>
    </submittedName>
</protein>
<evidence type="ECO:0000256" key="5">
    <source>
        <dbReference type="SAM" id="SignalP"/>
    </source>
</evidence>
<feature type="domain" description="C-type lectin" evidence="6">
    <location>
        <begin position="36"/>
        <end position="157"/>
    </location>
</feature>
<dbReference type="SMART" id="SM00034">
    <property type="entry name" value="CLECT"/>
    <property type="match status" value="1"/>
</dbReference>
<keyword evidence="2" id="KW-0964">Secreted</keyword>
<feature type="signal peptide" evidence="5">
    <location>
        <begin position="1"/>
        <end position="26"/>
    </location>
</feature>
<reference evidence="8" key="1">
    <citation type="journal article" date="2013" name="Nat. Genet.">
        <title>The draft genomes of soft-shell turtle and green sea turtle yield insights into the development and evolution of the turtle-specific body plan.</title>
        <authorList>
            <person name="Wang Z."/>
            <person name="Pascual-Anaya J."/>
            <person name="Zadissa A."/>
            <person name="Li W."/>
            <person name="Niimura Y."/>
            <person name="Huang Z."/>
            <person name="Li C."/>
            <person name="White S."/>
            <person name="Xiong Z."/>
            <person name="Fang D."/>
            <person name="Wang B."/>
            <person name="Ming Y."/>
            <person name="Chen Y."/>
            <person name="Zheng Y."/>
            <person name="Kuraku S."/>
            <person name="Pignatelli M."/>
            <person name="Herrero J."/>
            <person name="Beal K."/>
            <person name="Nozawa M."/>
            <person name="Li Q."/>
            <person name="Wang J."/>
            <person name="Zhang H."/>
            <person name="Yu L."/>
            <person name="Shigenobu S."/>
            <person name="Wang J."/>
            <person name="Liu J."/>
            <person name="Flicek P."/>
            <person name="Searle S."/>
            <person name="Wang J."/>
            <person name="Kuratani S."/>
            <person name="Yin Y."/>
            <person name="Aken B."/>
            <person name="Zhang G."/>
            <person name="Irie N."/>
        </authorList>
    </citation>
    <scope>NUCLEOTIDE SEQUENCE [LARGE SCALE GENOMIC DNA]</scope>
</reference>
<dbReference type="Pfam" id="PF00059">
    <property type="entry name" value="Lectin_C"/>
    <property type="match status" value="1"/>
</dbReference>
<keyword evidence="3" id="KW-0430">Lectin</keyword>
<evidence type="ECO:0000256" key="2">
    <source>
        <dbReference type="ARBA" id="ARBA00022525"/>
    </source>
</evidence>
<name>M7BRJ1_CHEMY</name>
<evidence type="ECO:0000256" key="4">
    <source>
        <dbReference type="ARBA" id="ARBA00023157"/>
    </source>
</evidence>
<dbReference type="PRINTS" id="PR01504">
    <property type="entry name" value="PNCREATITSAP"/>
</dbReference>
<keyword evidence="4" id="KW-1015">Disulfide bond</keyword>
<dbReference type="STRING" id="8469.M7BRJ1"/>
<evidence type="ECO:0000256" key="3">
    <source>
        <dbReference type="ARBA" id="ARBA00022734"/>
    </source>
</evidence>
<accession>M7BRJ1</accession>
<gene>
    <name evidence="7" type="ORF">UY3_02957</name>
</gene>
<evidence type="ECO:0000313" key="7">
    <source>
        <dbReference type="EMBL" id="EMP39814.1"/>
    </source>
</evidence>
<dbReference type="InterPro" id="IPR001304">
    <property type="entry name" value="C-type_lectin-like"/>
</dbReference>
<dbReference type="GO" id="GO:0030246">
    <property type="term" value="F:carbohydrate binding"/>
    <property type="evidence" value="ECO:0007669"/>
    <property type="project" value="UniProtKB-KW"/>
</dbReference>
<dbReference type="SUPFAM" id="SSF56436">
    <property type="entry name" value="C-type lectin-like"/>
    <property type="match status" value="1"/>
</dbReference>
<dbReference type="InterPro" id="IPR016187">
    <property type="entry name" value="CTDL_fold"/>
</dbReference>
<dbReference type="InterPro" id="IPR050111">
    <property type="entry name" value="C-type_lectin/snaclec_domain"/>
</dbReference>
<proteinExistence type="predicted"/>